<dbReference type="EC" id="2.7.1.-" evidence="2"/>
<keyword evidence="3" id="KW-1185">Reference proteome</keyword>
<gene>
    <name evidence="2" type="ORF">ACFQ33_19990</name>
</gene>
<dbReference type="Pfam" id="PF00294">
    <property type="entry name" value="PfkB"/>
    <property type="match status" value="1"/>
</dbReference>
<keyword evidence="2" id="KW-0418">Kinase</keyword>
<comment type="caution">
    <text evidence="2">The sequence shown here is derived from an EMBL/GenBank/DDBJ whole genome shotgun (WGS) entry which is preliminary data.</text>
</comment>
<dbReference type="Gene3D" id="3.40.1190.20">
    <property type="match status" value="1"/>
</dbReference>
<dbReference type="RefSeq" id="WP_374841042.1">
    <property type="nucleotide sequence ID" value="NZ_JBHEEW010000018.1"/>
</dbReference>
<proteinExistence type="predicted"/>
<reference evidence="3" key="1">
    <citation type="journal article" date="2019" name="Int. J. Syst. Evol. Microbiol.">
        <title>The Global Catalogue of Microorganisms (GCM) 10K type strain sequencing project: providing services to taxonomists for standard genome sequencing and annotation.</title>
        <authorList>
            <consortium name="The Broad Institute Genomics Platform"/>
            <consortium name="The Broad Institute Genome Sequencing Center for Infectious Disease"/>
            <person name="Wu L."/>
            <person name="Ma J."/>
        </authorList>
    </citation>
    <scope>NUCLEOTIDE SEQUENCE [LARGE SCALE GENOMIC DNA]</scope>
    <source>
        <strain evidence="3">CCUG 55609</strain>
    </source>
</reference>
<dbReference type="Proteomes" id="UP001597173">
    <property type="component" value="Unassembled WGS sequence"/>
</dbReference>
<evidence type="ECO:0000313" key="2">
    <source>
        <dbReference type="EMBL" id="MFD1330173.1"/>
    </source>
</evidence>
<protein>
    <submittedName>
        <fullName evidence="2">Carbohydrate kinase family protein</fullName>
        <ecNumber evidence="2">2.7.1.-</ecNumber>
    </submittedName>
</protein>
<name>A0ABW3Z202_MYCRA</name>
<accession>A0ABW3Z202</accession>
<organism evidence="2 3">
    <name type="scientific">Mycoplana ramosa</name>
    <name type="common">Mycoplana bullata</name>
    <dbReference type="NCBI Taxonomy" id="40837"/>
    <lineage>
        <taxon>Bacteria</taxon>
        <taxon>Pseudomonadati</taxon>
        <taxon>Pseudomonadota</taxon>
        <taxon>Alphaproteobacteria</taxon>
        <taxon>Hyphomicrobiales</taxon>
        <taxon>Rhizobiaceae</taxon>
        <taxon>Mycoplana</taxon>
    </lineage>
</organism>
<dbReference type="PANTHER" id="PTHR42774:SF3">
    <property type="entry name" value="KETOHEXOKINASE"/>
    <property type="match status" value="1"/>
</dbReference>
<feature type="domain" description="Carbohydrate kinase PfkB" evidence="1">
    <location>
        <begin position="11"/>
        <end position="298"/>
    </location>
</feature>
<dbReference type="InterPro" id="IPR052562">
    <property type="entry name" value="Ketohexokinase-related"/>
</dbReference>
<dbReference type="SUPFAM" id="SSF53613">
    <property type="entry name" value="Ribokinase-like"/>
    <property type="match status" value="1"/>
</dbReference>
<dbReference type="InterPro" id="IPR011611">
    <property type="entry name" value="PfkB_dom"/>
</dbReference>
<sequence>MSEAVTSDNTVVFFGSHAVDHYIRCQYWPSEGQKINGVPAGRIYGGMIPNAASIYAGYGLPPTLMGPLQDNEDADPILAEMTSNGIDTRLVRRSPQFSNSYAYNFLSERNAGEKTLIIIDPGYDFALTHEEHEVFTGAKFIYSTIAHLRRIANIGNVLAQARANGARLFIDVEAESFRSAKEDWWAFSAADFVSFNDESIAKFRGEASTERAIGELLDSTRGEVILTLGKEGCEIHLPHGHSVTIAGHVVSAVDPLGAGDTFNSSYLYGRASGWSVERSAHFANAAAARSTTLVGPRSGRASVMEIERFIRMSGRTDAAAATLA</sequence>
<evidence type="ECO:0000259" key="1">
    <source>
        <dbReference type="Pfam" id="PF00294"/>
    </source>
</evidence>
<keyword evidence="2" id="KW-0808">Transferase</keyword>
<evidence type="ECO:0000313" key="3">
    <source>
        <dbReference type="Proteomes" id="UP001597173"/>
    </source>
</evidence>
<dbReference type="PANTHER" id="PTHR42774">
    <property type="entry name" value="PHOSPHOTRANSFERASE SYSTEM TRANSPORT PROTEIN"/>
    <property type="match status" value="1"/>
</dbReference>
<dbReference type="InterPro" id="IPR029056">
    <property type="entry name" value="Ribokinase-like"/>
</dbReference>
<dbReference type="EMBL" id="JBHTNF010000019">
    <property type="protein sequence ID" value="MFD1330173.1"/>
    <property type="molecule type" value="Genomic_DNA"/>
</dbReference>
<dbReference type="GO" id="GO:0016301">
    <property type="term" value="F:kinase activity"/>
    <property type="evidence" value="ECO:0007669"/>
    <property type="project" value="UniProtKB-KW"/>
</dbReference>